<dbReference type="InterPro" id="IPR044097">
    <property type="entry name" value="Bds1/SdsA1_MBL-fold"/>
</dbReference>
<dbReference type="GO" id="GO:0018741">
    <property type="term" value="F:linear primary-alkylsulfatase activity"/>
    <property type="evidence" value="ECO:0007669"/>
    <property type="project" value="InterPro"/>
</dbReference>
<reference evidence="6 7" key="1">
    <citation type="submission" date="2014-07" db="EMBL/GenBank/DDBJ databases">
        <title>Methanogenic archaea and the global carbon cycle.</title>
        <authorList>
            <person name="Henriksen J.R."/>
            <person name="Luke J."/>
            <person name="Reinhart S."/>
            <person name="Benedict M.N."/>
            <person name="Youngblut N.D."/>
            <person name="Metcalf M.E."/>
            <person name="Whitaker R.J."/>
            <person name="Metcalf W.W."/>
        </authorList>
    </citation>
    <scope>NUCLEOTIDE SEQUENCE [LARGE SCALE GENOMIC DNA]</scope>
    <source>
        <strain evidence="6 7">S-6</strain>
    </source>
</reference>
<evidence type="ECO:0000256" key="2">
    <source>
        <dbReference type="ARBA" id="ARBA00022801"/>
    </source>
</evidence>
<dbReference type="InterPro" id="IPR001279">
    <property type="entry name" value="Metallo-B-lactamas"/>
</dbReference>
<evidence type="ECO:0000259" key="5">
    <source>
        <dbReference type="SMART" id="SM00849"/>
    </source>
</evidence>
<dbReference type="PATRIC" id="fig|213585.10.peg.3400"/>
<dbReference type="STRING" id="213585.MSMAS_2698"/>
<dbReference type="GO" id="GO:0046983">
    <property type="term" value="F:protein dimerization activity"/>
    <property type="evidence" value="ECO:0007669"/>
    <property type="project" value="InterPro"/>
</dbReference>
<evidence type="ECO:0000256" key="3">
    <source>
        <dbReference type="ARBA" id="ARBA00022833"/>
    </source>
</evidence>
<dbReference type="CDD" id="cd07710">
    <property type="entry name" value="arylsulfatase_Sdsa1-like_MBL-fold"/>
    <property type="match status" value="1"/>
</dbReference>
<dbReference type="InterPro" id="IPR052195">
    <property type="entry name" value="Bact_Alkyl/Aryl-Sulfatase"/>
</dbReference>
<dbReference type="SMART" id="SM00849">
    <property type="entry name" value="Lactamase_B"/>
    <property type="match status" value="1"/>
</dbReference>
<dbReference type="Proteomes" id="UP000033097">
    <property type="component" value="Chromosome"/>
</dbReference>
<dbReference type="InterPro" id="IPR036866">
    <property type="entry name" value="RibonucZ/Hydroxyglut_hydro"/>
</dbReference>
<evidence type="ECO:0000256" key="4">
    <source>
        <dbReference type="ARBA" id="ARBA00033751"/>
    </source>
</evidence>
<dbReference type="KEGG" id="mmj:MSMAS_2698"/>
<keyword evidence="2 6" id="KW-0378">Hydrolase</keyword>
<dbReference type="InterPro" id="IPR038536">
    <property type="entry name" value="Alkyl/aryl-sulf_dimr_sf"/>
</dbReference>
<dbReference type="InterPro" id="IPR036527">
    <property type="entry name" value="SCP2_sterol-bd_dom_sf"/>
</dbReference>
<sequence length="590" mass="65977">MKFSTYMVLLFAAFVCMICISTSVTAFEPEKVEVNPELENFTAQFLPPQVLNVTDGVYVARGYNRDNPVLIEGKDGLIIVDPGESLQAAEVVKEAYNKQLNNIFDRKPVKAVIYTHHHDCHIHGASVFADNDTEIIAHDLLDDTLYYDWYGQLFPSRAEGGMMMLGGLYGNDSDWYAGGALFYKQIRGPSGYMPPTITVNDTLETNIAGVDFNIFSAPGETRDVLVIWLPEKKTLVQIANCYEAFPAITTMRGAVMRNPLDYIDSIDLYRSFDAEYMVSLHGPNPVVVGKDNISHTLTSYRDAIQFIHDQTVQNMNKGMTPGEIIEVVKLPPHLANDPYLQEYYGSVERDIYEIFWWYRGYYTGKSRDMYPQSPTEEAEMAAELAGGVDELTAKAGNALDEGNLEWALVLADDVLLLDPDNSEAREIKNSTMIALAENTKNVQERNYLLSEYLVETGQAAYPASGKPKLAFANMEDKAVTYMPMDTLFRIMAVSLDASRSLDKEITVGLQLTDMKNTESSDYALYVRKGIVEIQPEVPEDADFTITTSSMVWKNLVLGKLDPQKAVSDGKVKISGADSKAFYEFMALFNE</sequence>
<gene>
    <name evidence="6" type="ORF">MSMAS_2698</name>
</gene>
<dbReference type="PANTHER" id="PTHR43223:SF2">
    <property type="entry name" value="METALLO-BETA-LACTAMASE DOMAIN-CONTAINING PROTEIN"/>
    <property type="match status" value="1"/>
</dbReference>
<dbReference type="PANTHER" id="PTHR43223">
    <property type="entry name" value="ALKYL/ARYL-SULFATASE"/>
    <property type="match status" value="1"/>
</dbReference>
<keyword evidence="3" id="KW-0862">Zinc</keyword>
<keyword evidence="1" id="KW-0479">Metal-binding</keyword>
<dbReference type="InterPro" id="IPR029229">
    <property type="entry name" value="Alkyl_sulf_C"/>
</dbReference>
<accession>A0A0E3RN55</accession>
<proteinExistence type="inferred from homology"/>
<name>A0A0E3RN55_METMZ</name>
<dbReference type="EC" id="3.1.6.-" evidence="6"/>
<organism evidence="6 7">
    <name type="scientific">Methanosarcina mazei S-6</name>
    <dbReference type="NCBI Taxonomy" id="213585"/>
    <lineage>
        <taxon>Archaea</taxon>
        <taxon>Methanobacteriati</taxon>
        <taxon>Methanobacteriota</taxon>
        <taxon>Stenosarchaea group</taxon>
        <taxon>Methanomicrobia</taxon>
        <taxon>Methanosarcinales</taxon>
        <taxon>Methanosarcinaceae</taxon>
        <taxon>Methanosarcina</taxon>
    </lineage>
</organism>
<evidence type="ECO:0000256" key="1">
    <source>
        <dbReference type="ARBA" id="ARBA00022723"/>
    </source>
</evidence>
<feature type="domain" description="Metallo-beta-lactamase" evidence="5">
    <location>
        <begin position="65"/>
        <end position="281"/>
    </location>
</feature>
<dbReference type="Gene3D" id="3.60.15.30">
    <property type="entry name" value="Metallo-beta-lactamase domain"/>
    <property type="match status" value="1"/>
</dbReference>
<dbReference type="SUPFAM" id="SSF56281">
    <property type="entry name" value="Metallo-hydrolase/oxidoreductase"/>
    <property type="match status" value="1"/>
</dbReference>
<dbReference type="EMBL" id="CP009512">
    <property type="protein sequence ID" value="AKB65894.1"/>
    <property type="molecule type" value="Genomic_DNA"/>
</dbReference>
<comment type="similarity">
    <text evidence="4">Belongs to the metallo-beta-lactamase superfamily. Type III sulfatase family.</text>
</comment>
<dbReference type="Pfam" id="PF14863">
    <property type="entry name" value="Alkyl_sulf_dimr"/>
    <property type="match status" value="1"/>
</dbReference>
<protein>
    <submittedName>
        <fullName evidence="6">Alkyl sulfatase or beta-lactamase</fullName>
        <ecNumber evidence="6">3.1.6.-</ecNumber>
    </submittedName>
</protein>
<dbReference type="GO" id="GO:0046872">
    <property type="term" value="F:metal ion binding"/>
    <property type="evidence" value="ECO:0007669"/>
    <property type="project" value="UniProtKB-KW"/>
</dbReference>
<evidence type="ECO:0000313" key="7">
    <source>
        <dbReference type="Proteomes" id="UP000033097"/>
    </source>
</evidence>
<dbReference type="AlphaFoldDB" id="A0A0E3RN55"/>
<dbReference type="Pfam" id="PF14864">
    <property type="entry name" value="Alkyl_sulf_C"/>
    <property type="match status" value="1"/>
</dbReference>
<dbReference type="InterPro" id="IPR029228">
    <property type="entry name" value="Alkyl_sulf_dimr"/>
</dbReference>
<dbReference type="Gene3D" id="1.25.40.880">
    <property type="entry name" value="Alkyl sulfatase, dimerisation domain"/>
    <property type="match status" value="1"/>
</dbReference>
<dbReference type="GeneID" id="24840448"/>
<evidence type="ECO:0000313" key="6">
    <source>
        <dbReference type="EMBL" id="AKB65894.1"/>
    </source>
</evidence>
<dbReference type="GO" id="GO:0018909">
    <property type="term" value="P:dodecyl sulfate metabolic process"/>
    <property type="evidence" value="ECO:0007669"/>
    <property type="project" value="InterPro"/>
</dbReference>
<dbReference type="SUPFAM" id="SSF55718">
    <property type="entry name" value="SCP-like"/>
    <property type="match status" value="1"/>
</dbReference>
<dbReference type="HOGENOM" id="CLU_014655_0_1_2"/>
<dbReference type="Pfam" id="PF00753">
    <property type="entry name" value="Lactamase_B"/>
    <property type="match status" value="1"/>
</dbReference>
<dbReference type="Gene3D" id="3.30.1050.10">
    <property type="entry name" value="SCP2 sterol-binding domain"/>
    <property type="match status" value="1"/>
</dbReference>
<dbReference type="RefSeq" id="WP_226987573.1">
    <property type="nucleotide sequence ID" value="NZ_CP009512.1"/>
</dbReference>